<evidence type="ECO:0000313" key="2">
    <source>
        <dbReference type="Proteomes" id="UP000003277"/>
    </source>
</evidence>
<dbReference type="EMBL" id="ADLT01000052">
    <property type="protein sequence ID" value="EHO62464.1"/>
    <property type="molecule type" value="Genomic_DNA"/>
</dbReference>
<organism evidence="1 2">
    <name type="scientific">Dialister succinatiphilus YIT 11850</name>
    <dbReference type="NCBI Taxonomy" id="742743"/>
    <lineage>
        <taxon>Bacteria</taxon>
        <taxon>Bacillati</taxon>
        <taxon>Bacillota</taxon>
        <taxon>Negativicutes</taxon>
        <taxon>Veillonellales</taxon>
        <taxon>Veillonellaceae</taxon>
        <taxon>Dialister</taxon>
    </lineage>
</organism>
<dbReference type="Proteomes" id="UP000003277">
    <property type="component" value="Unassembled WGS sequence"/>
</dbReference>
<keyword evidence="2" id="KW-1185">Reference proteome</keyword>
<dbReference type="AlphaFoldDB" id="H1D1V1"/>
<gene>
    <name evidence="1" type="ORF">HMPREF9453_01589</name>
</gene>
<protein>
    <submittedName>
        <fullName evidence="1">Uncharacterized protein</fullName>
    </submittedName>
</protein>
<evidence type="ECO:0000313" key="1">
    <source>
        <dbReference type="EMBL" id="EHO62464.1"/>
    </source>
</evidence>
<dbReference type="HOGENOM" id="CLU_1666613_0_0_9"/>
<accession>H1D1V1</accession>
<sequence>MKKYQSFLRTFFAYGKMTAQKHGHKSLPVSIAGLSESGVNAEHKGKSCSRLELVVRECGLMLQGMVSVFLFGCLAFYESAEFVPIFPGKSGRKIRSLYRDSWRPFCQSCIPAGIFAIYMTDGTENPSMEFPDFLLHTFILHKHPFFTTFLKNFTLMCR</sequence>
<reference evidence="1 2" key="1">
    <citation type="submission" date="2011-11" db="EMBL/GenBank/DDBJ databases">
        <title>The Genome Sequence of Dialister succinatiphilus YIT 11850.</title>
        <authorList>
            <consortium name="The Broad Institute Genome Sequencing Platform"/>
            <person name="Earl A."/>
            <person name="Ward D."/>
            <person name="Feldgarden M."/>
            <person name="Gevers D."/>
            <person name="Morotomi M."/>
            <person name="Young S.K."/>
            <person name="Zeng Q."/>
            <person name="Gargeya S."/>
            <person name="Fitzgerald M."/>
            <person name="Haas B."/>
            <person name="Abouelleil A."/>
            <person name="Alvarado L."/>
            <person name="Arachchi H.M."/>
            <person name="Berlin A."/>
            <person name="Brown A."/>
            <person name="Chapman S.B."/>
            <person name="Dunbar C."/>
            <person name="Gearin G."/>
            <person name="Goldberg J."/>
            <person name="Griggs A."/>
            <person name="Gujja S."/>
            <person name="Heiman D."/>
            <person name="Howarth C."/>
            <person name="Lui A."/>
            <person name="MacDonald P.J.P."/>
            <person name="Montmayeur A."/>
            <person name="Murphy C."/>
            <person name="Neiman D."/>
            <person name="Pearson M."/>
            <person name="Priest M."/>
            <person name="Roberts A."/>
            <person name="Saif S."/>
            <person name="Shea T."/>
            <person name="Sisk P."/>
            <person name="Stolte C."/>
            <person name="Sykes S."/>
            <person name="Wortman J."/>
            <person name="Nusbaum C."/>
            <person name="Birren B."/>
        </authorList>
    </citation>
    <scope>NUCLEOTIDE SEQUENCE [LARGE SCALE GENOMIC DNA]</scope>
    <source>
        <strain evidence="1 2">YIT 11850</strain>
    </source>
</reference>
<proteinExistence type="predicted"/>
<name>H1D1V1_9FIRM</name>
<comment type="caution">
    <text evidence="1">The sequence shown here is derived from an EMBL/GenBank/DDBJ whole genome shotgun (WGS) entry which is preliminary data.</text>
</comment>